<feature type="region of interest" description="Disordered" evidence="1">
    <location>
        <begin position="1"/>
        <end position="104"/>
    </location>
</feature>
<name>A0ABW3FSB9_9PSEU</name>
<dbReference type="Proteomes" id="UP001597018">
    <property type="component" value="Unassembled WGS sequence"/>
</dbReference>
<dbReference type="RefSeq" id="WP_263253726.1">
    <property type="nucleotide sequence ID" value="NZ_BAABLT010000006.1"/>
</dbReference>
<sequence length="183" mass="20924">MSGDPEARGERPRRRPDGDVRRPSRGRAPEERGERESRERTRTPRKRSERAERDRPERDERERSERDEQERSQPADREVAEREESSAAEDSAARRSGTSLRANEAARLAVRQVRELTGRDAEGVTALERSADGWRVGVEVVESHRVPDSTDVMAVYEAELDETGELVSYRRVSRYARGHGDAE</sequence>
<evidence type="ECO:0000313" key="2">
    <source>
        <dbReference type="EMBL" id="MFD0920632.1"/>
    </source>
</evidence>
<dbReference type="Pfam" id="PF05800">
    <property type="entry name" value="GvpO"/>
    <property type="match status" value="1"/>
</dbReference>
<reference evidence="3" key="1">
    <citation type="journal article" date="2019" name="Int. J. Syst. Evol. Microbiol.">
        <title>The Global Catalogue of Microorganisms (GCM) 10K type strain sequencing project: providing services to taxonomists for standard genome sequencing and annotation.</title>
        <authorList>
            <consortium name="The Broad Institute Genomics Platform"/>
            <consortium name="The Broad Institute Genome Sequencing Center for Infectious Disease"/>
            <person name="Wu L."/>
            <person name="Ma J."/>
        </authorList>
    </citation>
    <scope>NUCLEOTIDE SEQUENCE [LARGE SCALE GENOMIC DNA]</scope>
    <source>
        <strain evidence="3">CCUG 56401</strain>
    </source>
</reference>
<dbReference type="EMBL" id="JBHTIW010000008">
    <property type="protein sequence ID" value="MFD0920632.1"/>
    <property type="molecule type" value="Genomic_DNA"/>
</dbReference>
<feature type="compositionally biased region" description="Basic and acidic residues" evidence="1">
    <location>
        <begin position="49"/>
        <end position="85"/>
    </location>
</feature>
<feature type="compositionally biased region" description="Basic and acidic residues" evidence="1">
    <location>
        <begin position="1"/>
        <end position="42"/>
    </location>
</feature>
<keyword evidence="3" id="KW-1185">Reference proteome</keyword>
<comment type="caution">
    <text evidence="2">The sequence shown here is derived from an EMBL/GenBank/DDBJ whole genome shotgun (WGS) entry which is preliminary data.</text>
</comment>
<protein>
    <submittedName>
        <fullName evidence="2">Gas vesicle protein</fullName>
    </submittedName>
</protein>
<dbReference type="InterPro" id="IPR008634">
    <property type="entry name" value="Gas-vesicle_GvpO"/>
</dbReference>
<evidence type="ECO:0000313" key="3">
    <source>
        <dbReference type="Proteomes" id="UP001597018"/>
    </source>
</evidence>
<accession>A0ABW3FSB9</accession>
<proteinExistence type="predicted"/>
<gene>
    <name evidence="2" type="ORF">ACFQ16_12835</name>
</gene>
<evidence type="ECO:0000256" key="1">
    <source>
        <dbReference type="SAM" id="MobiDB-lite"/>
    </source>
</evidence>
<organism evidence="2 3">
    <name type="scientific">Saccharopolyspora rosea</name>
    <dbReference type="NCBI Taxonomy" id="524884"/>
    <lineage>
        <taxon>Bacteria</taxon>
        <taxon>Bacillati</taxon>
        <taxon>Actinomycetota</taxon>
        <taxon>Actinomycetes</taxon>
        <taxon>Pseudonocardiales</taxon>
        <taxon>Pseudonocardiaceae</taxon>
        <taxon>Saccharopolyspora</taxon>
    </lineage>
</organism>